<keyword evidence="4" id="KW-1185">Reference proteome</keyword>
<evidence type="ECO:0000256" key="2">
    <source>
        <dbReference type="HAMAP-Rule" id="MF_01477"/>
    </source>
</evidence>
<dbReference type="EMBL" id="JAPCID010000073">
    <property type="protein sequence ID" value="MDA0142055.1"/>
    <property type="molecule type" value="Genomic_DNA"/>
</dbReference>
<comment type="subunit">
    <text evidence="2">Interacts with ribosomal protein uL14 (rplN).</text>
</comment>
<dbReference type="PANTHER" id="PTHR21043">
    <property type="entry name" value="IOJAP SUPERFAMILY ORTHOLOG"/>
    <property type="match status" value="1"/>
</dbReference>
<dbReference type="InterPro" id="IPR004394">
    <property type="entry name" value="Iojap/RsfS/C7orf30"/>
</dbReference>
<dbReference type="InterPro" id="IPR043519">
    <property type="entry name" value="NT_sf"/>
</dbReference>
<dbReference type="SUPFAM" id="SSF81301">
    <property type="entry name" value="Nucleotidyltransferase"/>
    <property type="match status" value="1"/>
</dbReference>
<dbReference type="Pfam" id="PF02410">
    <property type="entry name" value="RsfS"/>
    <property type="match status" value="1"/>
</dbReference>
<comment type="function">
    <text evidence="2">Functions as a ribosomal silencing factor. Interacts with ribosomal protein uL14 (rplN), blocking formation of intersubunit bridge B8. Prevents association of the 30S and 50S ribosomal subunits and the formation of functional ribosomes, thus repressing translation.</text>
</comment>
<reference evidence="3" key="1">
    <citation type="submission" date="2022-10" db="EMBL/GenBank/DDBJ databases">
        <title>The WGS of Solirubrobacter sp. CPCC 204708.</title>
        <authorList>
            <person name="Jiang Z."/>
        </authorList>
    </citation>
    <scope>NUCLEOTIDE SEQUENCE</scope>
    <source>
        <strain evidence="3">CPCC 204708</strain>
    </source>
</reference>
<evidence type="ECO:0000313" key="4">
    <source>
        <dbReference type="Proteomes" id="UP001147700"/>
    </source>
</evidence>
<accession>A0ABT4RUB8</accession>
<proteinExistence type="inferred from homology"/>
<comment type="caution">
    <text evidence="3">The sequence shown here is derived from an EMBL/GenBank/DDBJ whole genome shotgun (WGS) entry which is preliminary data.</text>
</comment>
<dbReference type="RefSeq" id="WP_202953878.1">
    <property type="nucleotide sequence ID" value="NZ_JAPCID010000073.1"/>
</dbReference>
<keyword evidence="2" id="KW-0678">Repressor</keyword>
<keyword evidence="2" id="KW-0963">Cytoplasm</keyword>
<dbReference type="Proteomes" id="UP001147700">
    <property type="component" value="Unassembled WGS sequence"/>
</dbReference>
<dbReference type="NCBIfam" id="TIGR00090">
    <property type="entry name" value="rsfS_iojap_ybeB"/>
    <property type="match status" value="1"/>
</dbReference>
<evidence type="ECO:0000256" key="1">
    <source>
        <dbReference type="ARBA" id="ARBA00010574"/>
    </source>
</evidence>
<keyword evidence="2" id="KW-0810">Translation regulation</keyword>
<protein>
    <recommendedName>
        <fullName evidence="2">Ribosomal silencing factor RsfS</fullName>
    </recommendedName>
</protein>
<dbReference type="Gene3D" id="3.30.460.10">
    <property type="entry name" value="Beta Polymerase, domain 2"/>
    <property type="match status" value="1"/>
</dbReference>
<comment type="subcellular location">
    <subcellularLocation>
        <location evidence="2">Cytoplasm</location>
    </subcellularLocation>
</comment>
<comment type="similarity">
    <text evidence="1 2">Belongs to the Iojap/RsfS family.</text>
</comment>
<dbReference type="HAMAP" id="MF_01477">
    <property type="entry name" value="Iojap_RsfS"/>
    <property type="match status" value="1"/>
</dbReference>
<evidence type="ECO:0000313" key="3">
    <source>
        <dbReference type="EMBL" id="MDA0142055.1"/>
    </source>
</evidence>
<organism evidence="3 4">
    <name type="scientific">Solirubrobacter deserti</name>
    <dbReference type="NCBI Taxonomy" id="2282478"/>
    <lineage>
        <taxon>Bacteria</taxon>
        <taxon>Bacillati</taxon>
        <taxon>Actinomycetota</taxon>
        <taxon>Thermoleophilia</taxon>
        <taxon>Solirubrobacterales</taxon>
        <taxon>Solirubrobacteraceae</taxon>
        <taxon>Solirubrobacter</taxon>
    </lineage>
</organism>
<sequence>MTAPRASAPIEPSELAGLVSGYASDVKAQDIVELDLRGVLGYTDYFVIATGGSDRQVKAIHDRIHENMKKDHGLLPRRVEGLSESRWILMDYLDVIVHVFTAEAREYYRLEQLWGEAPKRVVE</sequence>
<name>A0ABT4RUB8_9ACTN</name>
<gene>
    <name evidence="2 3" type="primary">rsfS</name>
    <name evidence="3" type="ORF">OJ962_31510</name>
</gene>
<dbReference type="PANTHER" id="PTHR21043:SF0">
    <property type="entry name" value="MITOCHONDRIAL ASSEMBLY OF RIBOSOMAL LARGE SUBUNIT PROTEIN 1"/>
    <property type="match status" value="1"/>
</dbReference>